<dbReference type="Proteomes" id="UP001239445">
    <property type="component" value="Unassembled WGS sequence"/>
</dbReference>
<proteinExistence type="predicted"/>
<evidence type="ECO:0000256" key="1">
    <source>
        <dbReference type="SAM" id="MobiDB-lite"/>
    </source>
</evidence>
<gene>
    <name evidence="2" type="ORF">QBC47DRAFT_387359</name>
</gene>
<accession>A0AAJ0B8W4</accession>
<feature type="compositionally biased region" description="Basic residues" evidence="1">
    <location>
        <begin position="381"/>
        <end position="390"/>
    </location>
</feature>
<comment type="caution">
    <text evidence="2">The sequence shown here is derived from an EMBL/GenBank/DDBJ whole genome shotgun (WGS) entry which is preliminary data.</text>
</comment>
<feature type="region of interest" description="Disordered" evidence="1">
    <location>
        <begin position="321"/>
        <end position="390"/>
    </location>
</feature>
<evidence type="ECO:0000313" key="2">
    <source>
        <dbReference type="EMBL" id="KAK1752914.1"/>
    </source>
</evidence>
<reference evidence="2" key="1">
    <citation type="submission" date="2023-06" db="EMBL/GenBank/DDBJ databases">
        <title>Genome-scale phylogeny and comparative genomics of the fungal order Sordariales.</title>
        <authorList>
            <consortium name="Lawrence Berkeley National Laboratory"/>
            <person name="Hensen N."/>
            <person name="Bonometti L."/>
            <person name="Westerberg I."/>
            <person name="Brannstrom I.O."/>
            <person name="Guillou S."/>
            <person name="Cros-Aarteil S."/>
            <person name="Calhoun S."/>
            <person name="Haridas S."/>
            <person name="Kuo A."/>
            <person name="Mondo S."/>
            <person name="Pangilinan J."/>
            <person name="Riley R."/>
            <person name="Labutti K."/>
            <person name="Andreopoulos B."/>
            <person name="Lipzen A."/>
            <person name="Chen C."/>
            <person name="Yanf M."/>
            <person name="Daum C."/>
            <person name="Ng V."/>
            <person name="Clum A."/>
            <person name="Steindorff A."/>
            <person name="Ohm R."/>
            <person name="Martin F."/>
            <person name="Silar P."/>
            <person name="Natvig D."/>
            <person name="Lalanne C."/>
            <person name="Gautier V."/>
            <person name="Ament-Velasquez S.L."/>
            <person name="Kruys A."/>
            <person name="Hutchinson M.I."/>
            <person name="Powell A.J."/>
            <person name="Barry K."/>
            <person name="Miller A.N."/>
            <person name="Grigoriev I.V."/>
            <person name="Debuchy R."/>
            <person name="Gladieux P."/>
            <person name="Thoren M.H."/>
            <person name="Johannesson H."/>
        </authorList>
    </citation>
    <scope>NUCLEOTIDE SEQUENCE</scope>
    <source>
        <strain evidence="2">PSN4</strain>
    </source>
</reference>
<organism evidence="2 3">
    <name type="scientific">Echria macrotheca</name>
    <dbReference type="NCBI Taxonomy" id="438768"/>
    <lineage>
        <taxon>Eukaryota</taxon>
        <taxon>Fungi</taxon>
        <taxon>Dikarya</taxon>
        <taxon>Ascomycota</taxon>
        <taxon>Pezizomycotina</taxon>
        <taxon>Sordariomycetes</taxon>
        <taxon>Sordariomycetidae</taxon>
        <taxon>Sordariales</taxon>
        <taxon>Schizotheciaceae</taxon>
        <taxon>Echria</taxon>
    </lineage>
</organism>
<keyword evidence="3" id="KW-1185">Reference proteome</keyword>
<protein>
    <submittedName>
        <fullName evidence="2">Uncharacterized protein</fullName>
    </submittedName>
</protein>
<feature type="compositionally biased region" description="Basic and acidic residues" evidence="1">
    <location>
        <begin position="357"/>
        <end position="380"/>
    </location>
</feature>
<sequence length="390" mass="44253">MMRRPKSRSSHYLDYSDSTLPKDGVQLPLTPPATDERPTRKWDTCDAGKAIQMFKAFRDPTSLEQCAPLTELRVSLPQYRELVKYLRDKQALAQYVDDKVRFDYDPANSLLTVRMPSPVHEFFKTLLAHDIQDQLKHITEKGDEAGKFAARIKDGCSSRIFLQEDISEEGLGAPEYVVRREPDGQFQHPDAAYPGVVLEVSYSQDGKNLKKLACDYILRSNGDIKAVIGVDINDGKESTVSLWRPNYVKEEGEEFEILEVRQDISYQPFRSSDGSPIDGEDSLQLSLSDFATDEISSGYESISLSVPFRRLANLLAEAEEMRQAREPESGPRGIKSGRQTRKRKPSSSPAEELGSEDEAKYCRQESDVAERAAADDEEYKRPRRRRKNMV</sequence>
<name>A0AAJ0B8W4_9PEZI</name>
<dbReference type="AlphaFoldDB" id="A0AAJ0B8W4"/>
<feature type="region of interest" description="Disordered" evidence="1">
    <location>
        <begin position="1"/>
        <end position="41"/>
    </location>
</feature>
<dbReference type="EMBL" id="MU839838">
    <property type="protein sequence ID" value="KAK1752914.1"/>
    <property type="molecule type" value="Genomic_DNA"/>
</dbReference>
<evidence type="ECO:0000313" key="3">
    <source>
        <dbReference type="Proteomes" id="UP001239445"/>
    </source>
</evidence>